<dbReference type="SUPFAM" id="SSF55811">
    <property type="entry name" value="Nudix"/>
    <property type="match status" value="1"/>
</dbReference>
<proteinExistence type="inferred from homology"/>
<dbReference type="GO" id="GO:0016787">
    <property type="term" value="F:hydrolase activity"/>
    <property type="evidence" value="ECO:0007669"/>
    <property type="project" value="UniProtKB-KW"/>
</dbReference>
<keyword evidence="6" id="KW-1185">Reference proteome</keyword>
<comment type="cofactor">
    <cofactor evidence="1">
        <name>Mg(2+)</name>
        <dbReference type="ChEBI" id="CHEBI:18420"/>
    </cofactor>
</comment>
<dbReference type="AlphaFoldDB" id="A0A0A3ICX5"/>
<organism evidence="5 6">
    <name type="scientific">Lysinibacillus odysseyi 34hs-1 = NBRC 100172</name>
    <dbReference type="NCBI Taxonomy" id="1220589"/>
    <lineage>
        <taxon>Bacteria</taxon>
        <taxon>Bacillati</taxon>
        <taxon>Bacillota</taxon>
        <taxon>Bacilli</taxon>
        <taxon>Bacillales</taxon>
        <taxon>Bacillaceae</taxon>
        <taxon>Lysinibacillus</taxon>
    </lineage>
</organism>
<dbReference type="PRINTS" id="PR00502">
    <property type="entry name" value="NUDIXFAMILY"/>
</dbReference>
<accession>A0A0A3ICX5</accession>
<reference evidence="5 6" key="1">
    <citation type="submission" date="2014-02" db="EMBL/GenBank/DDBJ databases">
        <title>Draft genome sequence of Lysinibacillus odysseyi NBRC 100172.</title>
        <authorList>
            <person name="Zhang F."/>
            <person name="Wang G."/>
            <person name="Zhang L."/>
        </authorList>
    </citation>
    <scope>NUCLEOTIDE SEQUENCE [LARGE SCALE GENOMIC DNA]</scope>
    <source>
        <strain evidence="5 6">NBRC 100172</strain>
    </source>
</reference>
<dbReference type="RefSeq" id="WP_036156914.1">
    <property type="nucleotide sequence ID" value="NZ_AVCX01000002.1"/>
</dbReference>
<dbReference type="InterPro" id="IPR020084">
    <property type="entry name" value="NUDIX_hydrolase_CS"/>
</dbReference>
<dbReference type="OrthoDB" id="9786141at2"/>
<name>A0A0A3ICX5_9BACI</name>
<dbReference type="Pfam" id="PF00293">
    <property type="entry name" value="NUDIX"/>
    <property type="match status" value="1"/>
</dbReference>
<protein>
    <submittedName>
        <fullName evidence="5">NUDIX hydrolase</fullName>
    </submittedName>
</protein>
<gene>
    <name evidence="5" type="ORF">CD32_17160</name>
</gene>
<dbReference type="Proteomes" id="UP000030437">
    <property type="component" value="Unassembled WGS sequence"/>
</dbReference>
<dbReference type="InterPro" id="IPR000086">
    <property type="entry name" value="NUDIX_hydrolase_dom"/>
</dbReference>
<feature type="domain" description="Nudix hydrolase" evidence="4">
    <location>
        <begin position="7"/>
        <end position="136"/>
    </location>
</feature>
<dbReference type="InterPro" id="IPR015797">
    <property type="entry name" value="NUDIX_hydrolase-like_dom_sf"/>
</dbReference>
<dbReference type="PROSITE" id="PS00893">
    <property type="entry name" value="NUDIX_BOX"/>
    <property type="match status" value="1"/>
</dbReference>
<dbReference type="Gene3D" id="3.90.79.10">
    <property type="entry name" value="Nucleoside Triphosphate Pyrophosphohydrolase"/>
    <property type="match status" value="1"/>
</dbReference>
<evidence type="ECO:0000256" key="3">
    <source>
        <dbReference type="RuleBase" id="RU003476"/>
    </source>
</evidence>
<evidence type="ECO:0000256" key="2">
    <source>
        <dbReference type="ARBA" id="ARBA00022801"/>
    </source>
</evidence>
<dbReference type="InterPro" id="IPR020476">
    <property type="entry name" value="Nudix_hydrolase"/>
</dbReference>
<dbReference type="STRING" id="1220589.CD32_17160"/>
<comment type="caution">
    <text evidence="5">The sequence shown here is derived from an EMBL/GenBank/DDBJ whole genome shotgun (WGS) entry which is preliminary data.</text>
</comment>
<evidence type="ECO:0000256" key="1">
    <source>
        <dbReference type="ARBA" id="ARBA00001946"/>
    </source>
</evidence>
<evidence type="ECO:0000313" key="5">
    <source>
        <dbReference type="EMBL" id="KGR82594.1"/>
    </source>
</evidence>
<keyword evidence="2 3" id="KW-0378">Hydrolase</keyword>
<evidence type="ECO:0000259" key="4">
    <source>
        <dbReference type="PROSITE" id="PS51462"/>
    </source>
</evidence>
<sequence length="165" mass="18548">MKKDRGKVWLGVSGVVENENGEWLVVKKTYSGLKGRWSLPAGFVQEGETIDEAAVREVKEETGIDCYVKGLIGFRTGVIRGEISDNMAILYCGQVDASQSIVVQEREILEAHWISPKQLAVDELSNIMLKEIAKNDIKRNAVDIVEDIVPEEIFGYTQYNLFIKK</sequence>
<dbReference type="EMBL" id="JPVP01000059">
    <property type="protein sequence ID" value="KGR82594.1"/>
    <property type="molecule type" value="Genomic_DNA"/>
</dbReference>
<dbReference type="PANTHER" id="PTHR43046">
    <property type="entry name" value="GDP-MANNOSE MANNOSYL HYDROLASE"/>
    <property type="match status" value="1"/>
</dbReference>
<dbReference type="eggNOG" id="COG1051">
    <property type="taxonomic scope" value="Bacteria"/>
</dbReference>
<comment type="similarity">
    <text evidence="3">Belongs to the Nudix hydrolase family.</text>
</comment>
<evidence type="ECO:0000313" key="6">
    <source>
        <dbReference type="Proteomes" id="UP000030437"/>
    </source>
</evidence>
<dbReference type="PROSITE" id="PS51462">
    <property type="entry name" value="NUDIX"/>
    <property type="match status" value="1"/>
</dbReference>
<dbReference type="PANTHER" id="PTHR43046:SF16">
    <property type="entry name" value="ADP-RIBOSE PYROPHOSPHATASE YJHB-RELATED"/>
    <property type="match status" value="1"/>
</dbReference>